<evidence type="ECO:0000313" key="7">
    <source>
        <dbReference type="Proteomes" id="UP000245711"/>
    </source>
</evidence>
<dbReference type="EMBL" id="CP021357">
    <property type="protein sequence ID" value="AWK77005.1"/>
    <property type="molecule type" value="Genomic_DNA"/>
</dbReference>
<keyword evidence="2" id="KW-0238">DNA-binding</keyword>
<evidence type="ECO:0000256" key="3">
    <source>
        <dbReference type="PROSITE-ProRule" id="PRU00169"/>
    </source>
</evidence>
<dbReference type="OrthoDB" id="3575486at2"/>
<dbReference type="InterPro" id="IPR001789">
    <property type="entry name" value="Sig_transdc_resp-reg_receiver"/>
</dbReference>
<sequence>MPGSPLVVVIVDDHALFTQGLELLLGTRADHLFDVAGTTTNGDEAVALVGKNRADIVTIDLTLPPRGGLEAIAAVRAAYPATRILALSGTEDLALAERALRSGADGFMAKSSDADALVAPLLALAAGMKVVEADLLEKLLTSSRKPENDLLDKLGPQQVTLWSLLAHGLETTEIAERLHVSERTAKRLVASLIQRVGARNRIEAAAMGGRYGLLDADS</sequence>
<dbReference type="PROSITE" id="PS50043">
    <property type="entry name" value="HTH_LUXR_2"/>
    <property type="match status" value="1"/>
</dbReference>
<dbReference type="KEGG" id="roz:CBI38_37020"/>
<keyword evidence="7" id="KW-1185">Reference proteome</keyword>
<evidence type="ECO:0000256" key="1">
    <source>
        <dbReference type="ARBA" id="ARBA00022553"/>
    </source>
</evidence>
<dbReference type="SUPFAM" id="SSF52172">
    <property type="entry name" value="CheY-like"/>
    <property type="match status" value="1"/>
</dbReference>
<dbReference type="InterPro" id="IPR039420">
    <property type="entry name" value="WalR-like"/>
</dbReference>
<keyword evidence="6" id="KW-0614">Plasmid</keyword>
<dbReference type="GO" id="GO:0003677">
    <property type="term" value="F:DNA binding"/>
    <property type="evidence" value="ECO:0007669"/>
    <property type="project" value="UniProtKB-KW"/>
</dbReference>
<dbReference type="SMART" id="SM00448">
    <property type="entry name" value="REC"/>
    <property type="match status" value="1"/>
</dbReference>
<proteinExistence type="predicted"/>
<protein>
    <submittedName>
        <fullName evidence="6">Uncharacterized protein</fullName>
    </submittedName>
</protein>
<dbReference type="PROSITE" id="PS50110">
    <property type="entry name" value="RESPONSE_REGULATORY"/>
    <property type="match status" value="1"/>
</dbReference>
<dbReference type="SMART" id="SM00421">
    <property type="entry name" value="HTH_LUXR"/>
    <property type="match status" value="1"/>
</dbReference>
<dbReference type="SUPFAM" id="SSF46894">
    <property type="entry name" value="C-terminal effector domain of the bipartite response regulators"/>
    <property type="match status" value="1"/>
</dbReference>
<gene>
    <name evidence="6" type="ORF">CBI38_37020</name>
</gene>
<dbReference type="PANTHER" id="PTHR43214:SF43">
    <property type="entry name" value="TWO-COMPONENT RESPONSE REGULATOR"/>
    <property type="match status" value="1"/>
</dbReference>
<dbReference type="CDD" id="cd17535">
    <property type="entry name" value="REC_NarL-like"/>
    <property type="match status" value="1"/>
</dbReference>
<dbReference type="GO" id="GO:0006355">
    <property type="term" value="P:regulation of DNA-templated transcription"/>
    <property type="evidence" value="ECO:0007669"/>
    <property type="project" value="InterPro"/>
</dbReference>
<dbReference type="InterPro" id="IPR011006">
    <property type="entry name" value="CheY-like_superfamily"/>
</dbReference>
<evidence type="ECO:0000259" key="4">
    <source>
        <dbReference type="PROSITE" id="PS50043"/>
    </source>
</evidence>
<dbReference type="InterPro" id="IPR058245">
    <property type="entry name" value="NreC/VraR/RcsB-like_REC"/>
</dbReference>
<geneLocation type="plasmid" evidence="7">
    <name>prb11</name>
</geneLocation>
<keyword evidence="1 3" id="KW-0597">Phosphoprotein</keyword>
<evidence type="ECO:0000256" key="2">
    <source>
        <dbReference type="ARBA" id="ARBA00023125"/>
    </source>
</evidence>
<feature type="domain" description="Response regulatory" evidence="5">
    <location>
        <begin position="7"/>
        <end position="125"/>
    </location>
</feature>
<dbReference type="InterPro" id="IPR000792">
    <property type="entry name" value="Tscrpt_reg_LuxR_C"/>
</dbReference>
<organism evidence="6 7">
    <name type="scientific">Rhodococcus oxybenzonivorans</name>
    <dbReference type="NCBI Taxonomy" id="1990687"/>
    <lineage>
        <taxon>Bacteria</taxon>
        <taxon>Bacillati</taxon>
        <taxon>Actinomycetota</taxon>
        <taxon>Actinomycetes</taxon>
        <taxon>Mycobacteriales</taxon>
        <taxon>Nocardiaceae</taxon>
        <taxon>Rhodococcus</taxon>
    </lineage>
</organism>
<name>A0A2S2C801_9NOCA</name>
<dbReference type="Pfam" id="PF00196">
    <property type="entry name" value="GerE"/>
    <property type="match status" value="1"/>
</dbReference>
<feature type="modified residue" description="4-aspartylphosphate" evidence="3">
    <location>
        <position position="60"/>
    </location>
</feature>
<feature type="domain" description="HTH luxR-type" evidence="4">
    <location>
        <begin position="147"/>
        <end position="212"/>
    </location>
</feature>
<evidence type="ECO:0000313" key="6">
    <source>
        <dbReference type="EMBL" id="AWK77005.1"/>
    </source>
</evidence>
<dbReference type="GO" id="GO:0000160">
    <property type="term" value="P:phosphorelay signal transduction system"/>
    <property type="evidence" value="ECO:0007669"/>
    <property type="project" value="InterPro"/>
</dbReference>
<dbReference type="Pfam" id="PF00072">
    <property type="entry name" value="Response_reg"/>
    <property type="match status" value="1"/>
</dbReference>
<dbReference type="Proteomes" id="UP000245711">
    <property type="component" value="Plasmid pRB11"/>
</dbReference>
<dbReference type="AlphaFoldDB" id="A0A2S2C801"/>
<dbReference type="Gene3D" id="3.40.50.2300">
    <property type="match status" value="1"/>
</dbReference>
<dbReference type="PANTHER" id="PTHR43214">
    <property type="entry name" value="TWO-COMPONENT RESPONSE REGULATOR"/>
    <property type="match status" value="1"/>
</dbReference>
<accession>A0A2S2C801</accession>
<dbReference type="InterPro" id="IPR016032">
    <property type="entry name" value="Sig_transdc_resp-reg_C-effctor"/>
</dbReference>
<reference evidence="6 7" key="1">
    <citation type="submission" date="2017-05" db="EMBL/GenBank/DDBJ databases">
        <title>Isolation of Rhodococcus sp. S2-17 biodegrading of BP-3.</title>
        <authorList>
            <person name="Lee Y."/>
            <person name="Kim K.H."/>
            <person name="Chun B.H."/>
            <person name="Jung H.S."/>
            <person name="Jeon C.O."/>
        </authorList>
    </citation>
    <scope>NUCLEOTIDE SEQUENCE [LARGE SCALE GENOMIC DNA]</scope>
    <source>
        <strain evidence="6 7">S2-17</strain>
        <plasmid evidence="7">prb11</plasmid>
    </source>
</reference>
<evidence type="ECO:0000259" key="5">
    <source>
        <dbReference type="PROSITE" id="PS50110"/>
    </source>
</evidence>